<dbReference type="Proteomes" id="UP001174677">
    <property type="component" value="Chromosome 12"/>
</dbReference>
<dbReference type="InterPro" id="IPR044739">
    <property type="entry name" value="NRT1/PTR"/>
</dbReference>
<feature type="transmembrane region" description="Helical" evidence="7">
    <location>
        <begin position="503"/>
        <end position="526"/>
    </location>
</feature>
<evidence type="ECO:0008006" key="10">
    <source>
        <dbReference type="Google" id="ProtNLM"/>
    </source>
</evidence>
<feature type="transmembrane region" description="Helical" evidence="7">
    <location>
        <begin position="58"/>
        <end position="76"/>
    </location>
</feature>
<evidence type="ECO:0000256" key="4">
    <source>
        <dbReference type="ARBA" id="ARBA00022692"/>
    </source>
</evidence>
<keyword evidence="4 7" id="KW-0812">Transmembrane</keyword>
<proteinExistence type="inferred from homology"/>
<feature type="transmembrane region" description="Helical" evidence="7">
    <location>
        <begin position="229"/>
        <end position="251"/>
    </location>
</feature>
<evidence type="ECO:0000256" key="7">
    <source>
        <dbReference type="SAM" id="Phobius"/>
    </source>
</evidence>
<evidence type="ECO:0000256" key="2">
    <source>
        <dbReference type="ARBA" id="ARBA00005982"/>
    </source>
</evidence>
<accession>A0ABQ9LK08</accession>
<dbReference type="CDD" id="cd17417">
    <property type="entry name" value="MFS_NPF5"/>
    <property type="match status" value="1"/>
</dbReference>
<dbReference type="SUPFAM" id="SSF103473">
    <property type="entry name" value="MFS general substrate transporter"/>
    <property type="match status" value="1"/>
</dbReference>
<evidence type="ECO:0000256" key="6">
    <source>
        <dbReference type="ARBA" id="ARBA00023136"/>
    </source>
</evidence>
<keyword evidence="9" id="KW-1185">Reference proteome</keyword>
<protein>
    <recommendedName>
        <fullName evidence="10">Major facilitator superfamily (MFS) profile domain-containing protein</fullName>
    </recommendedName>
</protein>
<evidence type="ECO:0000313" key="8">
    <source>
        <dbReference type="EMBL" id="KAJ9166899.1"/>
    </source>
</evidence>
<feature type="transmembrane region" description="Helical" evidence="7">
    <location>
        <begin position="115"/>
        <end position="134"/>
    </location>
</feature>
<feature type="transmembrane region" description="Helical" evidence="7">
    <location>
        <begin position="204"/>
        <end position="223"/>
    </location>
</feature>
<keyword evidence="6 7" id="KW-0472">Membrane</keyword>
<dbReference type="PANTHER" id="PTHR11654">
    <property type="entry name" value="OLIGOPEPTIDE TRANSPORTER-RELATED"/>
    <property type="match status" value="1"/>
</dbReference>
<dbReference type="InterPro" id="IPR000109">
    <property type="entry name" value="POT_fam"/>
</dbReference>
<feature type="transmembrane region" description="Helical" evidence="7">
    <location>
        <begin position="154"/>
        <end position="171"/>
    </location>
</feature>
<dbReference type="EMBL" id="JARPOI010000012">
    <property type="protein sequence ID" value="KAJ9166899.1"/>
    <property type="molecule type" value="Genomic_DNA"/>
</dbReference>
<feature type="transmembrane region" description="Helical" evidence="7">
    <location>
        <begin position="88"/>
        <end position="108"/>
    </location>
</feature>
<comment type="caution">
    <text evidence="8">The sequence shown here is derived from an EMBL/GenBank/DDBJ whole genome shotgun (WGS) entry which is preliminary data.</text>
</comment>
<evidence type="ECO:0000256" key="5">
    <source>
        <dbReference type="ARBA" id="ARBA00022989"/>
    </source>
</evidence>
<organism evidence="8 9">
    <name type="scientific">Hevea brasiliensis</name>
    <name type="common">Para rubber tree</name>
    <name type="synonym">Siphonia brasiliensis</name>
    <dbReference type="NCBI Taxonomy" id="3981"/>
    <lineage>
        <taxon>Eukaryota</taxon>
        <taxon>Viridiplantae</taxon>
        <taxon>Streptophyta</taxon>
        <taxon>Embryophyta</taxon>
        <taxon>Tracheophyta</taxon>
        <taxon>Spermatophyta</taxon>
        <taxon>Magnoliopsida</taxon>
        <taxon>eudicotyledons</taxon>
        <taxon>Gunneridae</taxon>
        <taxon>Pentapetalae</taxon>
        <taxon>rosids</taxon>
        <taxon>fabids</taxon>
        <taxon>Malpighiales</taxon>
        <taxon>Euphorbiaceae</taxon>
        <taxon>Crotonoideae</taxon>
        <taxon>Micrandreae</taxon>
        <taxon>Hevea</taxon>
    </lineage>
</organism>
<feature type="transmembrane region" description="Helical" evidence="7">
    <location>
        <begin position="546"/>
        <end position="565"/>
    </location>
</feature>
<evidence type="ECO:0000256" key="3">
    <source>
        <dbReference type="ARBA" id="ARBA00022553"/>
    </source>
</evidence>
<dbReference type="InterPro" id="IPR018456">
    <property type="entry name" value="PTR2_symporter_CS"/>
</dbReference>
<dbReference type="PROSITE" id="PS01022">
    <property type="entry name" value="PTR2_1"/>
    <property type="match status" value="1"/>
</dbReference>
<comment type="similarity">
    <text evidence="2">Belongs to the major facilitator superfamily. Proton-dependent oligopeptide transporter (POT/PTR) (TC 2.A.17) family.</text>
</comment>
<comment type="subcellular location">
    <subcellularLocation>
        <location evidence="1">Membrane</location>
        <topology evidence="1">Multi-pass membrane protein</topology>
    </subcellularLocation>
</comment>
<name>A0ABQ9LK08_HEVBR</name>
<sequence>MAFTSLSGSESPESIQTPLLHAVVQGSVGYNGLPIYRSNSGGWRSASFILVMELAERFAYFGIASNLITYLTGPIGQSTATAAENVNAWTGTSFLFPVIGAFVADSFLGRYRTIVVGSLICILGLGLLTLSTAISSFNASNCPSTDISTSCSPSSFQVVFFFFSLYLVAFGQGGYKSCVQAFGADQFDEKDPQERKAKSSFFNWWYFSMCSGILVARLIIVYIQDNLSWTFGFGIPCIVMVIALFIFLLGIKTYRYSAEVEKKNAFQRIGQVFVATIRNWRSSCSAIALEEEACGSPPHHSSEQFKFLDKAQFVPNDSKELEKVCSLSDVEEAKAVLRLVPIWASCLLFGVVDVQFSTLCTKQGATMDRSISPGFDIPPASLQSLMSLSIVSFIAIYDRIIVPIARNVTGEPSGITMLQRIGTGMFFSALSMAIATVVEMKRLEIAREYGLVDEPNVTVPMSIWWLIPQYVAAGVADALTSIGMQEFFYDQVPRELRSVGLSLYISAFGIGSFISSFLISIIGRVTGGEGRDSWFANNLNRAHLDYFYWLLAGLSTVQLIAYLYVAKKYVYKR</sequence>
<keyword evidence="3" id="KW-0597">Phosphoprotein</keyword>
<reference evidence="8 9" key="1">
    <citation type="journal article" date="2023" name="Plant Biotechnol. J.">
        <title>Chromosome-level wild Hevea brasiliensis genome provides new tools for genomic-assisted breeding and valuable loci to elevate rubber yield.</title>
        <authorList>
            <person name="Cheng H."/>
            <person name="Song X."/>
            <person name="Hu Y."/>
            <person name="Wu T."/>
            <person name="Yang Q."/>
            <person name="An Z."/>
            <person name="Feng S."/>
            <person name="Deng Z."/>
            <person name="Wu W."/>
            <person name="Zeng X."/>
            <person name="Tu M."/>
            <person name="Wang X."/>
            <person name="Huang H."/>
        </authorList>
    </citation>
    <scope>NUCLEOTIDE SEQUENCE [LARGE SCALE GENOMIC DNA]</scope>
    <source>
        <strain evidence="8">MT/VB/25A 57/8</strain>
    </source>
</reference>
<keyword evidence="5 7" id="KW-1133">Transmembrane helix</keyword>
<dbReference type="Gene3D" id="1.20.1250.20">
    <property type="entry name" value="MFS general substrate transporter like domains"/>
    <property type="match status" value="1"/>
</dbReference>
<evidence type="ECO:0000313" key="9">
    <source>
        <dbReference type="Proteomes" id="UP001174677"/>
    </source>
</evidence>
<evidence type="ECO:0000256" key="1">
    <source>
        <dbReference type="ARBA" id="ARBA00004141"/>
    </source>
</evidence>
<gene>
    <name evidence="8" type="ORF">P3X46_021588</name>
</gene>
<dbReference type="Pfam" id="PF00854">
    <property type="entry name" value="PTR2"/>
    <property type="match status" value="1"/>
</dbReference>
<dbReference type="InterPro" id="IPR036259">
    <property type="entry name" value="MFS_trans_sf"/>
</dbReference>